<keyword evidence="10" id="KW-1185">Reference proteome</keyword>
<dbReference type="GO" id="GO:0006772">
    <property type="term" value="P:thiamine metabolic process"/>
    <property type="evidence" value="ECO:0007669"/>
    <property type="project" value="UniProtKB-UniRule"/>
</dbReference>
<dbReference type="GO" id="GO:0009229">
    <property type="term" value="P:thiamine diphosphate biosynthetic process"/>
    <property type="evidence" value="ECO:0007669"/>
    <property type="project" value="InterPro"/>
</dbReference>
<protein>
    <recommendedName>
        <fullName evidence="5">Thiamine diphosphokinase</fullName>
        <ecNumber evidence="5">2.7.6.2</ecNumber>
    </recommendedName>
</protein>
<dbReference type="SUPFAM" id="SSF63999">
    <property type="entry name" value="Thiamin pyrophosphokinase, catalytic domain"/>
    <property type="match status" value="1"/>
</dbReference>
<dbReference type="AlphaFoldDB" id="A0A0D0SIC4"/>
<dbReference type="GO" id="GO:0016301">
    <property type="term" value="F:kinase activity"/>
    <property type="evidence" value="ECO:0007669"/>
    <property type="project" value="UniProtKB-KW"/>
</dbReference>
<dbReference type="GO" id="GO:0005524">
    <property type="term" value="F:ATP binding"/>
    <property type="evidence" value="ECO:0007669"/>
    <property type="project" value="UniProtKB-KW"/>
</dbReference>
<dbReference type="InterPro" id="IPR007371">
    <property type="entry name" value="TPK_catalytic"/>
</dbReference>
<evidence type="ECO:0000256" key="5">
    <source>
        <dbReference type="NCBIfam" id="TIGR01378"/>
    </source>
</evidence>
<evidence type="ECO:0000256" key="4">
    <source>
        <dbReference type="ARBA" id="ARBA00022840"/>
    </source>
</evidence>
<dbReference type="InterPro" id="IPR006282">
    <property type="entry name" value="Thi_PPkinase"/>
</dbReference>
<dbReference type="InterPro" id="IPR036759">
    <property type="entry name" value="TPK_catalytic_sf"/>
</dbReference>
<evidence type="ECO:0000256" key="1">
    <source>
        <dbReference type="ARBA" id="ARBA00022679"/>
    </source>
</evidence>
<dbReference type="GO" id="GO:0030975">
    <property type="term" value="F:thiamine binding"/>
    <property type="evidence" value="ECO:0007669"/>
    <property type="project" value="InterPro"/>
</dbReference>
<evidence type="ECO:0000313" key="9">
    <source>
        <dbReference type="Proteomes" id="UP000255277"/>
    </source>
</evidence>
<dbReference type="STRING" id="1293.SH09_06895"/>
<dbReference type="EMBL" id="UHDK01000001">
    <property type="protein sequence ID" value="SUM32682.1"/>
    <property type="molecule type" value="Genomic_DNA"/>
</dbReference>
<dbReference type="EC" id="2.7.6.2" evidence="5"/>
<keyword evidence="2" id="KW-0547">Nucleotide-binding</keyword>
<dbReference type="Gene3D" id="3.40.50.10240">
    <property type="entry name" value="Thiamin pyrophosphokinase, catalytic domain"/>
    <property type="match status" value="1"/>
</dbReference>
<name>A0A0D0SIC4_STAGA</name>
<dbReference type="InterPro" id="IPR036371">
    <property type="entry name" value="TPK_B1-bd_sf"/>
</dbReference>
<dbReference type="SUPFAM" id="SSF63862">
    <property type="entry name" value="Thiamin pyrophosphokinase, substrate-binding domain"/>
    <property type="match status" value="1"/>
</dbReference>
<dbReference type="Pfam" id="PF04263">
    <property type="entry name" value="TPK_catalytic"/>
    <property type="match status" value="1"/>
</dbReference>
<reference evidence="7 10" key="2">
    <citation type="submission" date="2019-07" db="EMBL/GenBank/DDBJ databases">
        <title>Whole genome shotgun sequence of Staphylococcus gallinarum NBRC 109767.</title>
        <authorList>
            <person name="Hosoyama A."/>
            <person name="Uohara A."/>
            <person name="Ohji S."/>
            <person name="Ichikawa N."/>
        </authorList>
    </citation>
    <scope>NUCLEOTIDE SEQUENCE [LARGE SCALE GENOMIC DNA]</scope>
    <source>
        <strain evidence="7 10">NBRC 109767</strain>
    </source>
</reference>
<dbReference type="CDD" id="cd07995">
    <property type="entry name" value="TPK"/>
    <property type="match status" value="1"/>
</dbReference>
<keyword evidence="4" id="KW-0067">ATP-binding</keyword>
<dbReference type="NCBIfam" id="TIGR01378">
    <property type="entry name" value="thi_PPkinase"/>
    <property type="match status" value="1"/>
</dbReference>
<dbReference type="GO" id="GO:0004788">
    <property type="term" value="F:thiamine diphosphokinase activity"/>
    <property type="evidence" value="ECO:0007669"/>
    <property type="project" value="UniProtKB-UniRule"/>
</dbReference>
<dbReference type="GeneID" id="93845427"/>
<organism evidence="8 9">
    <name type="scientific">Staphylococcus gallinarum</name>
    <dbReference type="NCBI Taxonomy" id="1293"/>
    <lineage>
        <taxon>Bacteria</taxon>
        <taxon>Bacillati</taxon>
        <taxon>Bacillota</taxon>
        <taxon>Bacilli</taxon>
        <taxon>Bacillales</taxon>
        <taxon>Staphylococcaceae</taxon>
        <taxon>Staphylococcus</taxon>
    </lineage>
</organism>
<dbReference type="Proteomes" id="UP000321057">
    <property type="component" value="Unassembled WGS sequence"/>
</dbReference>
<gene>
    <name evidence="8" type="primary">thiN</name>
    <name evidence="8" type="ORF">NCTC12195_02130</name>
    <name evidence="7" type="ORF">SGA02_07410</name>
</gene>
<proteinExistence type="predicted"/>
<sequence length="213" mass="24157">MKVNLLCGDRNLPIDILKRKSNERWIGIDRGTLVLIEHKITPQFAVGDFDSINEDERALIERQITLNPLNPEKDDTDLALGVEQAIAYGYREIEIYGATGGRLDHFLGAIQILEKPEFEMQDLTIALIDDCNEIRYLSAGQHFVKRNPTLPYISFVPTTVPTEISLTHFKYNLDHETLLKGSTLTISNEIADDFGKIEIFKGNVLVIRSRDKS</sequence>
<keyword evidence="3 8" id="KW-0418">Kinase</keyword>
<dbReference type="RefSeq" id="WP_042738892.1">
    <property type="nucleotide sequence ID" value="NZ_BKAX01000003.1"/>
</dbReference>
<dbReference type="Proteomes" id="UP000255277">
    <property type="component" value="Unassembled WGS sequence"/>
</dbReference>
<dbReference type="PANTHER" id="PTHR41299">
    <property type="entry name" value="THIAMINE PYROPHOSPHOKINASE"/>
    <property type="match status" value="1"/>
</dbReference>
<dbReference type="Pfam" id="PF04265">
    <property type="entry name" value="TPK_B1_binding"/>
    <property type="match status" value="1"/>
</dbReference>
<dbReference type="EMBL" id="BKAX01000003">
    <property type="protein sequence ID" value="GEQ04913.1"/>
    <property type="molecule type" value="Genomic_DNA"/>
</dbReference>
<evidence type="ECO:0000313" key="7">
    <source>
        <dbReference type="EMBL" id="GEQ04913.1"/>
    </source>
</evidence>
<keyword evidence="1 8" id="KW-0808">Transferase</keyword>
<dbReference type="OrthoDB" id="9804377at2"/>
<evidence type="ECO:0000313" key="8">
    <source>
        <dbReference type="EMBL" id="SUM32682.1"/>
    </source>
</evidence>
<evidence type="ECO:0000313" key="10">
    <source>
        <dbReference type="Proteomes" id="UP000321057"/>
    </source>
</evidence>
<evidence type="ECO:0000256" key="3">
    <source>
        <dbReference type="ARBA" id="ARBA00022777"/>
    </source>
</evidence>
<feature type="domain" description="Thiamin pyrophosphokinase thiamin-binding" evidence="6">
    <location>
        <begin position="140"/>
        <end position="205"/>
    </location>
</feature>
<dbReference type="InterPro" id="IPR053149">
    <property type="entry name" value="TPK"/>
</dbReference>
<evidence type="ECO:0000256" key="2">
    <source>
        <dbReference type="ARBA" id="ARBA00022741"/>
    </source>
</evidence>
<dbReference type="PANTHER" id="PTHR41299:SF1">
    <property type="entry name" value="THIAMINE PYROPHOSPHOKINASE"/>
    <property type="match status" value="1"/>
</dbReference>
<accession>A0A0D0SIC4</accession>
<evidence type="ECO:0000259" key="6">
    <source>
        <dbReference type="SMART" id="SM00983"/>
    </source>
</evidence>
<reference evidence="8 9" key="1">
    <citation type="submission" date="2018-06" db="EMBL/GenBank/DDBJ databases">
        <authorList>
            <consortium name="Pathogen Informatics"/>
            <person name="Doyle S."/>
        </authorList>
    </citation>
    <scope>NUCLEOTIDE SEQUENCE [LARGE SCALE GENOMIC DNA]</scope>
    <source>
        <strain evidence="8 9">NCTC12195</strain>
    </source>
</reference>
<dbReference type="SMART" id="SM00983">
    <property type="entry name" value="TPK_B1_binding"/>
    <property type="match status" value="1"/>
</dbReference>
<dbReference type="InterPro" id="IPR007373">
    <property type="entry name" value="Thiamin_PyroPKinase_B1-bd"/>
</dbReference>